<evidence type="ECO:0000313" key="2">
    <source>
        <dbReference type="Proteomes" id="UP000016160"/>
    </source>
</evidence>
<dbReference type="AlphaFoldDB" id="T2KLM1"/>
<gene>
    <name evidence="1" type="ORF">BN863_16260</name>
</gene>
<reference evidence="1 2" key="1">
    <citation type="journal article" date="2013" name="Appl. Environ. Microbiol.">
        <title>The genome of the alga-associated marine flavobacterium Formosa agariphila KMM 3901T reveals a broad potential for degradation of algal polysaccharides.</title>
        <authorList>
            <person name="Mann A.J."/>
            <person name="Hahnke R.L."/>
            <person name="Huang S."/>
            <person name="Werner J."/>
            <person name="Xing P."/>
            <person name="Barbeyron T."/>
            <person name="Huettel B."/>
            <person name="Stueber K."/>
            <person name="Reinhardt R."/>
            <person name="Harder J."/>
            <person name="Gloeckner F.O."/>
            <person name="Amann R.I."/>
            <person name="Teeling H."/>
        </authorList>
    </citation>
    <scope>NUCLEOTIDE SEQUENCE [LARGE SCALE GENOMIC DNA]</scope>
    <source>
        <strain evidence="2">DSM 15362 / KCTC 12365 / LMG 23005 / KMM 3901</strain>
    </source>
</reference>
<organism evidence="1 2">
    <name type="scientific">Formosa agariphila (strain DSM 15362 / KCTC 12365 / LMG 23005 / KMM 3901 / M-2Alg 35-1)</name>
    <dbReference type="NCBI Taxonomy" id="1347342"/>
    <lineage>
        <taxon>Bacteria</taxon>
        <taxon>Pseudomonadati</taxon>
        <taxon>Bacteroidota</taxon>
        <taxon>Flavobacteriia</taxon>
        <taxon>Flavobacteriales</taxon>
        <taxon>Flavobacteriaceae</taxon>
        <taxon>Formosa</taxon>
    </lineage>
</organism>
<dbReference type="HOGENOM" id="CLU_1576169_0_0_10"/>
<sequence>MKKILLGFVTLLLLGVGLVVLIFFVLSLPKTRDVSNEPPFSNIVQKDLITKKQLLIVNDESIKQDKDYTYHLEDGSSYGMDSGLEVVATFPVETAVTIDKVELYTNRVSGTTTPYLFGKIYSKELQAYYTFQYAWGDYHIIYEDTPYWSFPLAFWQDEPLSETYIIDVP</sequence>
<dbReference type="STRING" id="1347342.BN863_16260"/>
<dbReference type="PATRIC" id="fig|1347342.6.peg.1631"/>
<dbReference type="RefSeq" id="WP_038529453.1">
    <property type="nucleotide sequence ID" value="NZ_HG315671.1"/>
</dbReference>
<name>T2KLM1_FORAG</name>
<protein>
    <submittedName>
        <fullName evidence="1">Uncharacterized protein</fullName>
    </submittedName>
</protein>
<dbReference type="OrthoDB" id="1176884at2"/>
<accession>T2KLM1</accession>
<keyword evidence="2" id="KW-1185">Reference proteome</keyword>
<proteinExistence type="predicted"/>
<dbReference type="Proteomes" id="UP000016160">
    <property type="component" value="Chromosome"/>
</dbReference>
<dbReference type="EMBL" id="HG315671">
    <property type="protein sequence ID" value="CDF79338.1"/>
    <property type="molecule type" value="Genomic_DNA"/>
</dbReference>
<evidence type="ECO:0000313" key="1">
    <source>
        <dbReference type="EMBL" id="CDF79338.1"/>
    </source>
</evidence>